<feature type="signal peptide" evidence="1">
    <location>
        <begin position="1"/>
        <end position="18"/>
    </location>
</feature>
<reference evidence="2" key="2">
    <citation type="submission" date="2021-08" db="EMBL/GenBank/DDBJ databases">
        <authorList>
            <person name="Tani A."/>
            <person name="Ola A."/>
            <person name="Ogura Y."/>
            <person name="Katsura K."/>
            <person name="Hayashi T."/>
        </authorList>
    </citation>
    <scope>NUCLEOTIDE SEQUENCE</scope>
    <source>
        <strain evidence="2">LMG 23639</strain>
    </source>
</reference>
<proteinExistence type="predicted"/>
<dbReference type="RefSeq" id="WP_238276477.1">
    <property type="nucleotide sequence ID" value="NZ_BPQR01000043.1"/>
</dbReference>
<dbReference type="Proteomes" id="UP001055102">
    <property type="component" value="Unassembled WGS sequence"/>
</dbReference>
<keyword evidence="3" id="KW-1185">Reference proteome</keyword>
<reference evidence="2" key="1">
    <citation type="journal article" date="2021" name="Front. Microbiol.">
        <title>Comprehensive Comparative Genomics and Phenotyping of Methylobacterium Species.</title>
        <authorList>
            <person name="Alessa O."/>
            <person name="Ogura Y."/>
            <person name="Fujitani Y."/>
            <person name="Takami H."/>
            <person name="Hayashi T."/>
            <person name="Sahin N."/>
            <person name="Tani A."/>
        </authorList>
    </citation>
    <scope>NUCLEOTIDE SEQUENCE</scope>
    <source>
        <strain evidence="2">LMG 23639</strain>
    </source>
</reference>
<evidence type="ECO:0000256" key="1">
    <source>
        <dbReference type="SAM" id="SignalP"/>
    </source>
</evidence>
<evidence type="ECO:0008006" key="4">
    <source>
        <dbReference type="Google" id="ProtNLM"/>
    </source>
</evidence>
<dbReference type="EMBL" id="BPQR01000043">
    <property type="protein sequence ID" value="GJE07331.1"/>
    <property type="molecule type" value="Genomic_DNA"/>
</dbReference>
<evidence type="ECO:0000313" key="3">
    <source>
        <dbReference type="Proteomes" id="UP001055102"/>
    </source>
</evidence>
<evidence type="ECO:0000313" key="2">
    <source>
        <dbReference type="EMBL" id="GJE07331.1"/>
    </source>
</evidence>
<keyword evidence="1" id="KW-0732">Signal</keyword>
<organism evidence="2 3">
    <name type="scientific">Methylobacterium jeotgali</name>
    <dbReference type="NCBI Taxonomy" id="381630"/>
    <lineage>
        <taxon>Bacteria</taxon>
        <taxon>Pseudomonadati</taxon>
        <taxon>Pseudomonadota</taxon>
        <taxon>Alphaproteobacteria</taxon>
        <taxon>Hyphomicrobiales</taxon>
        <taxon>Methylobacteriaceae</taxon>
        <taxon>Methylobacterium</taxon>
    </lineage>
</organism>
<gene>
    <name evidence="2" type="ORF">AOPFMNJM_2659</name>
</gene>
<protein>
    <recommendedName>
        <fullName evidence="4">ABC transporter ATPase</fullName>
    </recommendedName>
</protein>
<accession>A0ABQ4SVV5</accession>
<name>A0ABQ4SVV5_9HYPH</name>
<feature type="chain" id="PRO_5046770750" description="ABC transporter ATPase" evidence="1">
    <location>
        <begin position="19"/>
        <end position="147"/>
    </location>
</feature>
<sequence>MRLLVPALLLFTALPACADECGALADRIAAATGATVTSGRSDFANLEAGPDTGLTLACGPLTSTGVQFKGKEPPERFYALLGKAGAVVTGADPAAIEAAGRQARDAASRLRHSSVDLPGLRIVCSVTDSAERGALTLCAAIQRDDRT</sequence>
<comment type="caution">
    <text evidence="2">The sequence shown here is derived from an EMBL/GenBank/DDBJ whole genome shotgun (WGS) entry which is preliminary data.</text>
</comment>